<dbReference type="SMART" id="SM00184">
    <property type="entry name" value="RING"/>
    <property type="match status" value="1"/>
</dbReference>
<dbReference type="InterPro" id="IPR011042">
    <property type="entry name" value="6-blade_b-propeller_TolB-like"/>
</dbReference>
<evidence type="ECO:0000259" key="6">
    <source>
        <dbReference type="PROSITE" id="PS50089"/>
    </source>
</evidence>
<keyword evidence="3" id="KW-0862">Zinc</keyword>
<dbReference type="SMART" id="SM00336">
    <property type="entry name" value="BBOX"/>
    <property type="match status" value="1"/>
</dbReference>
<dbReference type="GO" id="GO:0008270">
    <property type="term" value="F:zinc ion binding"/>
    <property type="evidence" value="ECO:0007669"/>
    <property type="project" value="UniProtKB-KW"/>
</dbReference>
<dbReference type="GeneID" id="119732814"/>
<organism evidence="8 9">
    <name type="scientific">Patiria miniata</name>
    <name type="common">Bat star</name>
    <name type="synonym">Asterina miniata</name>
    <dbReference type="NCBI Taxonomy" id="46514"/>
    <lineage>
        <taxon>Eukaryota</taxon>
        <taxon>Metazoa</taxon>
        <taxon>Echinodermata</taxon>
        <taxon>Eleutherozoa</taxon>
        <taxon>Asterozoa</taxon>
        <taxon>Asteroidea</taxon>
        <taxon>Valvatacea</taxon>
        <taxon>Valvatida</taxon>
        <taxon>Asterinidae</taxon>
        <taxon>Patiria</taxon>
    </lineage>
</organism>
<dbReference type="Gene3D" id="3.30.160.60">
    <property type="entry name" value="Classic Zinc Finger"/>
    <property type="match status" value="1"/>
</dbReference>
<dbReference type="InterPro" id="IPR017907">
    <property type="entry name" value="Znf_RING_CS"/>
</dbReference>
<dbReference type="Gene3D" id="3.30.40.10">
    <property type="entry name" value="Zinc/RING finger domain, C3HC4 (zinc finger)"/>
    <property type="match status" value="1"/>
</dbReference>
<evidence type="ECO:0000313" key="8">
    <source>
        <dbReference type="EnsemblMetazoa" id="XP_038062344.1"/>
    </source>
</evidence>
<dbReference type="PROSITE" id="PS00518">
    <property type="entry name" value="ZF_RING_1"/>
    <property type="match status" value="1"/>
</dbReference>
<keyword evidence="9" id="KW-1185">Reference proteome</keyword>
<dbReference type="Pfam" id="PF00097">
    <property type="entry name" value="zf-C3HC4"/>
    <property type="match status" value="1"/>
</dbReference>
<accession>A0A914AG44</accession>
<feature type="coiled-coil region" evidence="5">
    <location>
        <begin position="149"/>
        <end position="219"/>
    </location>
</feature>
<dbReference type="InterPro" id="IPR013083">
    <property type="entry name" value="Znf_RING/FYVE/PHD"/>
</dbReference>
<sequence>MASAPNILSSLECDICHEKYKQPKILDCHHSFCEACLEQYYTTSYGGQAKVPCPLCRQKTVLPKTRIQGLKTNFHLMGIVDEVSRQEKLASSVKQTSKDQYKCQKHEGEVKWFYCETCEELICRACTAVDHCKPKHHYIDSRLASSKYKQSLKDMCQDFTTDIKRLEQVLVTLSRAKQKLTQNVTKTVKAVQDKADKMRAEITSQETKMIEEIKQLQQDRDRTYDENQSALTMMLQTVHHSLGTSQDFISTASDSDFLSLYPVISKDLKSLRNRNPPKIDLNLSHLSFIPGQRIGDINLGKLAVKSKWKMCRALGEEGSGLEQFNVARGITGTQPGEIAVADYWNNQVVICSNEGQHKGTIPFKSQKNNLPDE</sequence>
<dbReference type="InterPro" id="IPR018957">
    <property type="entry name" value="Znf_C3HC4_RING-type"/>
</dbReference>
<dbReference type="OrthoDB" id="654191at2759"/>
<dbReference type="Pfam" id="PF00643">
    <property type="entry name" value="zf-B_box"/>
    <property type="match status" value="1"/>
</dbReference>
<keyword evidence="2 4" id="KW-0863">Zinc-finger</keyword>
<evidence type="ECO:0000259" key="7">
    <source>
        <dbReference type="PROSITE" id="PS50119"/>
    </source>
</evidence>
<dbReference type="OMA" id="HIYRQRV"/>
<protein>
    <submittedName>
        <fullName evidence="8">Uncharacterized protein</fullName>
    </submittedName>
</protein>
<dbReference type="PANTHER" id="PTHR25462:SF296">
    <property type="entry name" value="MEIOTIC P26, ISOFORM F"/>
    <property type="match status" value="1"/>
</dbReference>
<name>A0A914AG44_PATMI</name>
<evidence type="ECO:0000256" key="2">
    <source>
        <dbReference type="ARBA" id="ARBA00022771"/>
    </source>
</evidence>
<dbReference type="InterPro" id="IPR000315">
    <property type="entry name" value="Znf_B-box"/>
</dbReference>
<dbReference type="PROSITE" id="PS50089">
    <property type="entry name" value="ZF_RING_2"/>
    <property type="match status" value="1"/>
</dbReference>
<evidence type="ECO:0000256" key="1">
    <source>
        <dbReference type="ARBA" id="ARBA00022723"/>
    </source>
</evidence>
<proteinExistence type="predicted"/>
<dbReference type="EnsemblMetazoa" id="XM_038206416.1">
    <property type="protein sequence ID" value="XP_038062344.1"/>
    <property type="gene ID" value="LOC119732814"/>
</dbReference>
<keyword evidence="5" id="KW-0175">Coiled coil</keyword>
<evidence type="ECO:0000256" key="3">
    <source>
        <dbReference type="ARBA" id="ARBA00022833"/>
    </source>
</evidence>
<evidence type="ECO:0000256" key="5">
    <source>
        <dbReference type="SAM" id="Coils"/>
    </source>
</evidence>
<dbReference type="Proteomes" id="UP000887568">
    <property type="component" value="Unplaced"/>
</dbReference>
<keyword evidence="1" id="KW-0479">Metal-binding</keyword>
<dbReference type="PANTHER" id="PTHR25462">
    <property type="entry name" value="BONUS, ISOFORM C-RELATED"/>
    <property type="match status" value="1"/>
</dbReference>
<dbReference type="SUPFAM" id="SSF57845">
    <property type="entry name" value="B-box zinc-binding domain"/>
    <property type="match status" value="1"/>
</dbReference>
<evidence type="ECO:0000256" key="4">
    <source>
        <dbReference type="PROSITE-ProRule" id="PRU00024"/>
    </source>
</evidence>
<feature type="domain" description="B box-type" evidence="7">
    <location>
        <begin position="98"/>
        <end position="141"/>
    </location>
</feature>
<dbReference type="Gene3D" id="2.120.10.30">
    <property type="entry name" value="TolB, C-terminal domain"/>
    <property type="match status" value="1"/>
</dbReference>
<dbReference type="AlphaFoldDB" id="A0A914AG44"/>
<evidence type="ECO:0000313" key="9">
    <source>
        <dbReference type="Proteomes" id="UP000887568"/>
    </source>
</evidence>
<reference evidence="8" key="1">
    <citation type="submission" date="2022-11" db="UniProtKB">
        <authorList>
            <consortium name="EnsemblMetazoa"/>
        </authorList>
    </citation>
    <scope>IDENTIFICATION</scope>
</reference>
<dbReference type="PROSITE" id="PS50119">
    <property type="entry name" value="ZF_BBOX"/>
    <property type="match status" value="1"/>
</dbReference>
<dbReference type="InterPro" id="IPR001841">
    <property type="entry name" value="Znf_RING"/>
</dbReference>
<dbReference type="RefSeq" id="XP_038062344.1">
    <property type="nucleotide sequence ID" value="XM_038206416.1"/>
</dbReference>
<dbReference type="InterPro" id="IPR047153">
    <property type="entry name" value="TRIM45/56/19-like"/>
</dbReference>
<dbReference type="SUPFAM" id="SSF57850">
    <property type="entry name" value="RING/U-box"/>
    <property type="match status" value="1"/>
</dbReference>
<feature type="domain" description="RING-type" evidence="6">
    <location>
        <begin position="13"/>
        <end position="57"/>
    </location>
</feature>